<gene>
    <name evidence="1" type="ORF">LCGC14_0740670</name>
</gene>
<comment type="caution">
    <text evidence="1">The sequence shown here is derived from an EMBL/GenBank/DDBJ whole genome shotgun (WGS) entry which is preliminary data.</text>
</comment>
<proteinExistence type="predicted"/>
<organism evidence="1">
    <name type="scientific">marine sediment metagenome</name>
    <dbReference type="NCBI Taxonomy" id="412755"/>
    <lineage>
        <taxon>unclassified sequences</taxon>
        <taxon>metagenomes</taxon>
        <taxon>ecological metagenomes</taxon>
    </lineage>
</organism>
<dbReference type="EMBL" id="LAZR01001747">
    <property type="protein sequence ID" value="KKN39722.1"/>
    <property type="molecule type" value="Genomic_DNA"/>
</dbReference>
<accession>A0A0F9QRU9</accession>
<sequence length="133" mass="15026">SEPIMTSENATEQQAVILGLGAKKRLAYMFETVQEFKQVWILNDDDGCVMLANEDDDCVPVWPTREFAEAWATGEWAGCSAKAIPLADWFSRWTPGLEEDDLLIAAFPTEEDDGTILFSDEFEKQLKAPKKKY</sequence>
<evidence type="ECO:0008006" key="2">
    <source>
        <dbReference type="Google" id="ProtNLM"/>
    </source>
</evidence>
<reference evidence="1" key="1">
    <citation type="journal article" date="2015" name="Nature">
        <title>Complex archaea that bridge the gap between prokaryotes and eukaryotes.</title>
        <authorList>
            <person name="Spang A."/>
            <person name="Saw J.H."/>
            <person name="Jorgensen S.L."/>
            <person name="Zaremba-Niedzwiedzka K."/>
            <person name="Martijn J."/>
            <person name="Lind A.E."/>
            <person name="van Eijk R."/>
            <person name="Schleper C."/>
            <person name="Guy L."/>
            <person name="Ettema T.J."/>
        </authorList>
    </citation>
    <scope>NUCLEOTIDE SEQUENCE</scope>
</reference>
<dbReference type="Pfam" id="PF11042">
    <property type="entry name" value="DUF2750"/>
    <property type="match status" value="1"/>
</dbReference>
<dbReference type="InterPro" id="IPR021284">
    <property type="entry name" value="DUF2750"/>
</dbReference>
<protein>
    <recommendedName>
        <fullName evidence="2">DUF2750 domain-containing protein</fullName>
    </recommendedName>
</protein>
<evidence type="ECO:0000313" key="1">
    <source>
        <dbReference type="EMBL" id="KKN39722.1"/>
    </source>
</evidence>
<feature type="non-terminal residue" evidence="1">
    <location>
        <position position="1"/>
    </location>
</feature>
<dbReference type="AlphaFoldDB" id="A0A0F9QRU9"/>
<name>A0A0F9QRU9_9ZZZZ</name>